<keyword evidence="3" id="KW-0963">Cytoplasm</keyword>
<comment type="subcellular location">
    <subcellularLocation>
        <location evidence="1">Cytoplasm</location>
    </subcellularLocation>
</comment>
<gene>
    <name evidence="5" type="primary">ARHGDIA_1</name>
    <name evidence="5" type="ORF">E2C01_021057</name>
</gene>
<proteinExistence type="inferred from homology"/>
<dbReference type="Pfam" id="PF02115">
    <property type="entry name" value="Rho_GDI"/>
    <property type="match status" value="1"/>
</dbReference>
<dbReference type="Gene3D" id="2.70.50.30">
    <property type="entry name" value="Coagulation Factor XIII, subunit A, domain 1"/>
    <property type="match status" value="1"/>
</dbReference>
<reference evidence="5 6" key="1">
    <citation type="submission" date="2019-05" db="EMBL/GenBank/DDBJ databases">
        <title>Another draft genome of Portunus trituberculatus and its Hox gene families provides insights of decapod evolution.</title>
        <authorList>
            <person name="Jeong J.-H."/>
            <person name="Song I."/>
            <person name="Kim S."/>
            <person name="Choi T."/>
            <person name="Kim D."/>
            <person name="Ryu S."/>
            <person name="Kim W."/>
        </authorList>
    </citation>
    <scope>NUCLEOTIDE SEQUENCE [LARGE SCALE GENOMIC DNA]</scope>
    <source>
        <tissue evidence="5">Muscle</tissue>
    </source>
</reference>
<name>A0A5B7E375_PORTR</name>
<dbReference type="GO" id="GO:0016020">
    <property type="term" value="C:membrane"/>
    <property type="evidence" value="ECO:0007669"/>
    <property type="project" value="TreeGrafter"/>
</dbReference>
<comment type="similarity">
    <text evidence="2">Belongs to the Rho GDI family.</text>
</comment>
<dbReference type="OrthoDB" id="1683373at2759"/>
<protein>
    <submittedName>
        <fullName evidence="5">Rho GDP-dissociation inhibitor 1</fullName>
    </submittedName>
</protein>
<evidence type="ECO:0000313" key="5">
    <source>
        <dbReference type="EMBL" id="MPC27869.1"/>
    </source>
</evidence>
<dbReference type="PANTHER" id="PTHR10980">
    <property type="entry name" value="RHO GDP-DISSOCIATION INHIBITOR"/>
    <property type="match status" value="1"/>
</dbReference>
<evidence type="ECO:0000256" key="4">
    <source>
        <dbReference type="SAM" id="MobiDB-lite"/>
    </source>
</evidence>
<organism evidence="5 6">
    <name type="scientific">Portunus trituberculatus</name>
    <name type="common">Swimming crab</name>
    <name type="synonym">Neptunus trituberculatus</name>
    <dbReference type="NCBI Taxonomy" id="210409"/>
    <lineage>
        <taxon>Eukaryota</taxon>
        <taxon>Metazoa</taxon>
        <taxon>Ecdysozoa</taxon>
        <taxon>Arthropoda</taxon>
        <taxon>Crustacea</taxon>
        <taxon>Multicrustacea</taxon>
        <taxon>Malacostraca</taxon>
        <taxon>Eumalacostraca</taxon>
        <taxon>Eucarida</taxon>
        <taxon>Decapoda</taxon>
        <taxon>Pleocyemata</taxon>
        <taxon>Brachyura</taxon>
        <taxon>Eubrachyura</taxon>
        <taxon>Portunoidea</taxon>
        <taxon>Portunidae</taxon>
        <taxon>Portuninae</taxon>
        <taxon>Portunus</taxon>
    </lineage>
</organism>
<feature type="compositionally biased region" description="Acidic residues" evidence="4">
    <location>
        <begin position="22"/>
        <end position="37"/>
    </location>
</feature>
<feature type="region of interest" description="Disordered" evidence="4">
    <location>
        <begin position="1"/>
        <end position="49"/>
    </location>
</feature>
<accession>A0A5B7E375</accession>
<dbReference type="EMBL" id="VSRR010001817">
    <property type="protein sequence ID" value="MPC27869.1"/>
    <property type="molecule type" value="Genomic_DNA"/>
</dbReference>
<feature type="compositionally biased region" description="Polar residues" evidence="4">
    <location>
        <begin position="1"/>
        <end position="11"/>
    </location>
</feature>
<evidence type="ECO:0000256" key="1">
    <source>
        <dbReference type="ARBA" id="ARBA00004496"/>
    </source>
</evidence>
<evidence type="ECO:0000313" key="6">
    <source>
        <dbReference type="Proteomes" id="UP000324222"/>
    </source>
</evidence>
<dbReference type="GO" id="GO:0005094">
    <property type="term" value="F:Rho GDP-dissociation inhibitor activity"/>
    <property type="evidence" value="ECO:0007669"/>
    <property type="project" value="InterPro"/>
</dbReference>
<dbReference type="Proteomes" id="UP000324222">
    <property type="component" value="Unassembled WGS sequence"/>
</dbReference>
<dbReference type="SUPFAM" id="SSF81296">
    <property type="entry name" value="E set domains"/>
    <property type="match status" value="1"/>
</dbReference>
<dbReference type="AlphaFoldDB" id="A0A5B7E375"/>
<dbReference type="GO" id="GO:0007266">
    <property type="term" value="P:Rho protein signal transduction"/>
    <property type="evidence" value="ECO:0007669"/>
    <property type="project" value="InterPro"/>
</dbReference>
<dbReference type="InterPro" id="IPR000406">
    <property type="entry name" value="Rho_GDI"/>
</dbReference>
<evidence type="ECO:0000256" key="3">
    <source>
        <dbReference type="ARBA" id="ARBA00022490"/>
    </source>
</evidence>
<evidence type="ECO:0000256" key="2">
    <source>
        <dbReference type="ARBA" id="ARBA00009758"/>
    </source>
</evidence>
<dbReference type="PANTHER" id="PTHR10980:SF3">
    <property type="entry name" value="LD16419P"/>
    <property type="match status" value="1"/>
</dbReference>
<comment type="caution">
    <text evidence="5">The sequence shown here is derived from an EMBL/GenBank/DDBJ whole genome shotgun (WGS) entry which is preliminary data.</text>
</comment>
<keyword evidence="6" id="KW-1185">Reference proteome</keyword>
<sequence length="95" mass="10368">MVPTDQLSAALTTVEGDKMAEEENVQVEPVVEEEEESTSYKPPPEKSLQEMIETDKEDESLRKYKETLLGSSAAGAVVVDMLSGGYESMVFSCGM</sequence>
<dbReference type="InterPro" id="IPR024792">
    <property type="entry name" value="RhoGDI_dom_sf"/>
</dbReference>
<dbReference type="GO" id="GO:0005829">
    <property type="term" value="C:cytosol"/>
    <property type="evidence" value="ECO:0007669"/>
    <property type="project" value="TreeGrafter"/>
</dbReference>
<dbReference type="InterPro" id="IPR014756">
    <property type="entry name" value="Ig_E-set"/>
</dbReference>